<dbReference type="KEGG" id="qsa:O6P43_005001"/>
<proteinExistence type="predicted"/>
<protein>
    <submittedName>
        <fullName evidence="1">Uncharacterized protein</fullName>
    </submittedName>
</protein>
<dbReference type="EMBL" id="JARAOO010000003">
    <property type="protein sequence ID" value="KAJ7975025.1"/>
    <property type="molecule type" value="Genomic_DNA"/>
</dbReference>
<sequence length="158" mass="18017">MKSDIHANISLPSRRMVAFVSLLSGRVPNKYTFQCSMIKLTDVLPVLMNKANTTKYFRRDHKGTITLKNIQRCVKIKSPKRHTVNEISCRENCISPISLRDIHSKHEGPCYLQKMSIFAFSCTILSRGVNTTSLMHYAMIPKIFLKITLCILCTIITP</sequence>
<keyword evidence="2" id="KW-1185">Reference proteome</keyword>
<dbReference type="Proteomes" id="UP001163823">
    <property type="component" value="Chromosome 3"/>
</dbReference>
<gene>
    <name evidence="1" type="ORF">O6P43_005001</name>
</gene>
<evidence type="ECO:0000313" key="1">
    <source>
        <dbReference type="EMBL" id="KAJ7975025.1"/>
    </source>
</evidence>
<organism evidence="1 2">
    <name type="scientific">Quillaja saponaria</name>
    <name type="common">Soap bark tree</name>
    <dbReference type="NCBI Taxonomy" id="32244"/>
    <lineage>
        <taxon>Eukaryota</taxon>
        <taxon>Viridiplantae</taxon>
        <taxon>Streptophyta</taxon>
        <taxon>Embryophyta</taxon>
        <taxon>Tracheophyta</taxon>
        <taxon>Spermatophyta</taxon>
        <taxon>Magnoliopsida</taxon>
        <taxon>eudicotyledons</taxon>
        <taxon>Gunneridae</taxon>
        <taxon>Pentapetalae</taxon>
        <taxon>rosids</taxon>
        <taxon>fabids</taxon>
        <taxon>Fabales</taxon>
        <taxon>Quillajaceae</taxon>
        <taxon>Quillaja</taxon>
    </lineage>
</organism>
<reference evidence="1" key="1">
    <citation type="journal article" date="2023" name="Science">
        <title>Elucidation of the pathway for biosynthesis of saponin adjuvants from the soapbark tree.</title>
        <authorList>
            <person name="Reed J."/>
            <person name="Orme A."/>
            <person name="El-Demerdash A."/>
            <person name="Owen C."/>
            <person name="Martin L.B.B."/>
            <person name="Misra R.C."/>
            <person name="Kikuchi S."/>
            <person name="Rejzek M."/>
            <person name="Martin A.C."/>
            <person name="Harkess A."/>
            <person name="Leebens-Mack J."/>
            <person name="Louveau T."/>
            <person name="Stephenson M.J."/>
            <person name="Osbourn A."/>
        </authorList>
    </citation>
    <scope>NUCLEOTIDE SEQUENCE</scope>
    <source>
        <strain evidence="1">S10</strain>
    </source>
</reference>
<evidence type="ECO:0000313" key="2">
    <source>
        <dbReference type="Proteomes" id="UP001163823"/>
    </source>
</evidence>
<accession>A0AAD7VGV3</accession>
<comment type="caution">
    <text evidence="1">The sequence shown here is derived from an EMBL/GenBank/DDBJ whole genome shotgun (WGS) entry which is preliminary data.</text>
</comment>
<dbReference type="AlphaFoldDB" id="A0AAD7VGV3"/>
<name>A0AAD7VGV3_QUISA</name>